<accession>A0A9J6D000</accession>
<protein>
    <submittedName>
        <fullName evidence="2">Uncharacterized protein</fullName>
    </submittedName>
</protein>
<evidence type="ECO:0000256" key="1">
    <source>
        <dbReference type="SAM" id="Coils"/>
    </source>
</evidence>
<organism evidence="2 3">
    <name type="scientific">Rhipicephalus microplus</name>
    <name type="common">Cattle tick</name>
    <name type="synonym">Boophilus microplus</name>
    <dbReference type="NCBI Taxonomy" id="6941"/>
    <lineage>
        <taxon>Eukaryota</taxon>
        <taxon>Metazoa</taxon>
        <taxon>Ecdysozoa</taxon>
        <taxon>Arthropoda</taxon>
        <taxon>Chelicerata</taxon>
        <taxon>Arachnida</taxon>
        <taxon>Acari</taxon>
        <taxon>Parasitiformes</taxon>
        <taxon>Ixodida</taxon>
        <taxon>Ixodoidea</taxon>
        <taxon>Ixodidae</taxon>
        <taxon>Rhipicephalinae</taxon>
        <taxon>Rhipicephalus</taxon>
        <taxon>Boophilus</taxon>
    </lineage>
</organism>
<keyword evidence="3" id="KW-1185">Reference proteome</keyword>
<reference evidence="2" key="1">
    <citation type="journal article" date="2020" name="Cell">
        <title>Large-Scale Comparative Analyses of Tick Genomes Elucidate Their Genetic Diversity and Vector Capacities.</title>
        <authorList>
            <consortium name="Tick Genome and Microbiome Consortium (TIGMIC)"/>
            <person name="Jia N."/>
            <person name="Wang J."/>
            <person name="Shi W."/>
            <person name="Du L."/>
            <person name="Sun Y."/>
            <person name="Zhan W."/>
            <person name="Jiang J.F."/>
            <person name="Wang Q."/>
            <person name="Zhang B."/>
            <person name="Ji P."/>
            <person name="Bell-Sakyi L."/>
            <person name="Cui X.M."/>
            <person name="Yuan T.T."/>
            <person name="Jiang B.G."/>
            <person name="Yang W.F."/>
            <person name="Lam T.T."/>
            <person name="Chang Q.C."/>
            <person name="Ding S.J."/>
            <person name="Wang X.J."/>
            <person name="Zhu J.G."/>
            <person name="Ruan X.D."/>
            <person name="Zhao L."/>
            <person name="Wei J.T."/>
            <person name="Ye R.Z."/>
            <person name="Que T.C."/>
            <person name="Du C.H."/>
            <person name="Zhou Y.H."/>
            <person name="Cheng J.X."/>
            <person name="Dai P.F."/>
            <person name="Guo W.B."/>
            <person name="Han X.H."/>
            <person name="Huang E.J."/>
            <person name="Li L.F."/>
            <person name="Wei W."/>
            <person name="Gao Y.C."/>
            <person name="Liu J.Z."/>
            <person name="Shao H.Z."/>
            <person name="Wang X."/>
            <person name="Wang C.C."/>
            <person name="Yang T.C."/>
            <person name="Huo Q.B."/>
            <person name="Li W."/>
            <person name="Chen H.Y."/>
            <person name="Chen S.E."/>
            <person name="Zhou L.G."/>
            <person name="Ni X.B."/>
            <person name="Tian J.H."/>
            <person name="Sheng Y."/>
            <person name="Liu T."/>
            <person name="Pan Y.S."/>
            <person name="Xia L.Y."/>
            <person name="Li J."/>
            <person name="Zhao F."/>
            <person name="Cao W.C."/>
        </authorList>
    </citation>
    <scope>NUCLEOTIDE SEQUENCE</scope>
    <source>
        <strain evidence="2">Rmic-2018</strain>
    </source>
</reference>
<proteinExistence type="predicted"/>
<evidence type="ECO:0000313" key="3">
    <source>
        <dbReference type="Proteomes" id="UP000821866"/>
    </source>
</evidence>
<dbReference type="VEuPathDB" id="VectorBase:LOC119185246"/>
<name>A0A9J6D000_RHIMP</name>
<dbReference type="EMBL" id="JABSTU010004118">
    <property type="protein sequence ID" value="KAH7964225.1"/>
    <property type="molecule type" value="Genomic_DNA"/>
</dbReference>
<feature type="coiled-coil region" evidence="1">
    <location>
        <begin position="82"/>
        <end position="135"/>
    </location>
</feature>
<comment type="caution">
    <text evidence="2">The sequence shown here is derived from an EMBL/GenBank/DDBJ whole genome shotgun (WGS) entry which is preliminary data.</text>
</comment>
<reference evidence="2" key="2">
    <citation type="submission" date="2021-09" db="EMBL/GenBank/DDBJ databases">
        <authorList>
            <person name="Jia N."/>
            <person name="Wang J."/>
            <person name="Shi W."/>
            <person name="Du L."/>
            <person name="Sun Y."/>
            <person name="Zhan W."/>
            <person name="Jiang J."/>
            <person name="Wang Q."/>
            <person name="Zhang B."/>
            <person name="Ji P."/>
            <person name="Sakyi L.B."/>
            <person name="Cui X."/>
            <person name="Yuan T."/>
            <person name="Jiang B."/>
            <person name="Yang W."/>
            <person name="Lam T.T.-Y."/>
            <person name="Chang Q."/>
            <person name="Ding S."/>
            <person name="Wang X."/>
            <person name="Zhu J."/>
            <person name="Ruan X."/>
            <person name="Zhao L."/>
            <person name="Wei J."/>
            <person name="Que T."/>
            <person name="Du C."/>
            <person name="Cheng J."/>
            <person name="Dai P."/>
            <person name="Han X."/>
            <person name="Huang E."/>
            <person name="Gao Y."/>
            <person name="Liu J."/>
            <person name="Shao H."/>
            <person name="Ye R."/>
            <person name="Li L."/>
            <person name="Wei W."/>
            <person name="Wang X."/>
            <person name="Wang C."/>
            <person name="Huo Q."/>
            <person name="Li W."/>
            <person name="Guo W."/>
            <person name="Chen H."/>
            <person name="Chen S."/>
            <person name="Zhou L."/>
            <person name="Zhou L."/>
            <person name="Ni X."/>
            <person name="Tian J."/>
            <person name="Zhou Y."/>
            <person name="Sheng Y."/>
            <person name="Liu T."/>
            <person name="Pan Y."/>
            <person name="Xia L."/>
            <person name="Li J."/>
            <person name="Zhao F."/>
            <person name="Cao W."/>
        </authorList>
    </citation>
    <scope>NUCLEOTIDE SEQUENCE</scope>
    <source>
        <strain evidence="2">Rmic-2018</strain>
        <tissue evidence="2">Larvae</tissue>
    </source>
</reference>
<keyword evidence="1" id="KW-0175">Coiled coil</keyword>
<sequence>MKRQIDYLEKQLQMERDATKTARDDCEVMAQKHQHVLLEQKKEWRNRLPDAVEDFGNYPDHVASKGEFLTFNYGPFRRPFEQQRLDEVKQNAKDMAKELRKQLDLQHEKLSAEYQKKLEEKDAEYGQTIEKLKNELGEVHKMSAQAPTAPLQEMAAAGGDFSTLERQAGEVGWC</sequence>
<gene>
    <name evidence="2" type="ORF">HPB51_027535</name>
</gene>
<evidence type="ECO:0000313" key="2">
    <source>
        <dbReference type="EMBL" id="KAH7964225.1"/>
    </source>
</evidence>
<dbReference type="Proteomes" id="UP000821866">
    <property type="component" value="Unassembled WGS sequence"/>
</dbReference>
<dbReference type="AlphaFoldDB" id="A0A9J6D000"/>